<feature type="signal peptide" evidence="4">
    <location>
        <begin position="1"/>
        <end position="20"/>
    </location>
</feature>
<evidence type="ECO:0000256" key="4">
    <source>
        <dbReference type="SAM" id="SignalP"/>
    </source>
</evidence>
<reference evidence="6 7" key="1">
    <citation type="journal article" date="2019" name="Sci. Rep.">
        <title>Comparative genomics of chytrid fungi reveal insights into the obligate biotrophic and pathogenic lifestyle of Synchytrium endobioticum.</title>
        <authorList>
            <person name="van de Vossenberg B.T.L.H."/>
            <person name="Warris S."/>
            <person name="Nguyen H.D.T."/>
            <person name="van Gent-Pelzer M.P.E."/>
            <person name="Joly D.L."/>
            <person name="van de Geest H.C."/>
            <person name="Bonants P.J.M."/>
            <person name="Smith D.S."/>
            <person name="Levesque C.A."/>
            <person name="van der Lee T.A.J."/>
        </authorList>
    </citation>
    <scope>NUCLEOTIDE SEQUENCE [LARGE SCALE GENOMIC DNA]</scope>
    <source>
        <strain evidence="6 7">CBS 675.73</strain>
    </source>
</reference>
<protein>
    <recommendedName>
        <fullName evidence="5">Tyrosinase copper-binding domain-containing protein</fullName>
    </recommendedName>
</protein>
<dbReference type="OrthoDB" id="6132182at2759"/>
<feature type="region of interest" description="Disordered" evidence="3">
    <location>
        <begin position="322"/>
        <end position="370"/>
    </location>
</feature>
<keyword evidence="7" id="KW-1185">Reference proteome</keyword>
<feature type="domain" description="Tyrosinase copper-binding" evidence="5">
    <location>
        <begin position="235"/>
        <end position="246"/>
    </location>
</feature>
<dbReference type="PRINTS" id="PR00092">
    <property type="entry name" value="TYROSINASE"/>
</dbReference>
<dbReference type="Proteomes" id="UP000320333">
    <property type="component" value="Unassembled WGS sequence"/>
</dbReference>
<evidence type="ECO:0000256" key="2">
    <source>
        <dbReference type="ARBA" id="ARBA00023008"/>
    </source>
</evidence>
<name>A0A507F697_9FUNG</name>
<dbReference type="PROSITE" id="PS00498">
    <property type="entry name" value="TYROSINASE_2"/>
    <property type="match status" value="1"/>
</dbReference>
<dbReference type="Gene3D" id="1.10.1280.10">
    <property type="entry name" value="Di-copper center containing domain from catechol oxidase"/>
    <property type="match status" value="1"/>
</dbReference>
<dbReference type="PANTHER" id="PTHR11474:SF126">
    <property type="entry name" value="TYROSINASE-LIKE PROTEIN TYR-1-RELATED"/>
    <property type="match status" value="1"/>
</dbReference>
<dbReference type="Pfam" id="PF00264">
    <property type="entry name" value="Tyrosinase"/>
    <property type="match status" value="1"/>
</dbReference>
<organism evidence="6 7">
    <name type="scientific">Chytriomyces confervae</name>
    <dbReference type="NCBI Taxonomy" id="246404"/>
    <lineage>
        <taxon>Eukaryota</taxon>
        <taxon>Fungi</taxon>
        <taxon>Fungi incertae sedis</taxon>
        <taxon>Chytridiomycota</taxon>
        <taxon>Chytridiomycota incertae sedis</taxon>
        <taxon>Chytridiomycetes</taxon>
        <taxon>Chytridiales</taxon>
        <taxon>Chytriomycetaceae</taxon>
        <taxon>Chytriomyces</taxon>
    </lineage>
</organism>
<dbReference type="EMBL" id="QEAP01000245">
    <property type="protein sequence ID" value="TPX71634.1"/>
    <property type="molecule type" value="Genomic_DNA"/>
</dbReference>
<gene>
    <name evidence="6" type="ORF">CcCBS67573_g06104</name>
</gene>
<feature type="chain" id="PRO_5021416860" description="Tyrosinase copper-binding domain-containing protein" evidence="4">
    <location>
        <begin position="21"/>
        <end position="537"/>
    </location>
</feature>
<dbReference type="GO" id="GO:0046872">
    <property type="term" value="F:metal ion binding"/>
    <property type="evidence" value="ECO:0007669"/>
    <property type="project" value="UniProtKB-KW"/>
</dbReference>
<feature type="compositionally biased region" description="Low complexity" evidence="3">
    <location>
        <begin position="329"/>
        <end position="362"/>
    </location>
</feature>
<dbReference type="STRING" id="246404.A0A507F697"/>
<dbReference type="PROSITE" id="PS51257">
    <property type="entry name" value="PROKAR_LIPOPROTEIN"/>
    <property type="match status" value="1"/>
</dbReference>
<keyword evidence="4" id="KW-0732">Signal</keyword>
<dbReference type="InterPro" id="IPR050316">
    <property type="entry name" value="Tyrosinase/Hemocyanin"/>
</dbReference>
<evidence type="ECO:0000313" key="6">
    <source>
        <dbReference type="EMBL" id="TPX71634.1"/>
    </source>
</evidence>
<dbReference type="GO" id="GO:0016491">
    <property type="term" value="F:oxidoreductase activity"/>
    <property type="evidence" value="ECO:0007669"/>
    <property type="project" value="InterPro"/>
</dbReference>
<accession>A0A507F697</accession>
<comment type="caution">
    <text evidence="6">The sequence shown here is derived from an EMBL/GenBank/DDBJ whole genome shotgun (WGS) entry which is preliminary data.</text>
</comment>
<evidence type="ECO:0000313" key="7">
    <source>
        <dbReference type="Proteomes" id="UP000320333"/>
    </source>
</evidence>
<dbReference type="InterPro" id="IPR008922">
    <property type="entry name" value="Di-copper_centre_dom_sf"/>
</dbReference>
<dbReference type="AlphaFoldDB" id="A0A507F697"/>
<dbReference type="InterPro" id="IPR002227">
    <property type="entry name" value="Tyrosinase_Cu-bd"/>
</dbReference>
<evidence type="ECO:0000259" key="5">
    <source>
        <dbReference type="PROSITE" id="PS00498"/>
    </source>
</evidence>
<evidence type="ECO:0000256" key="1">
    <source>
        <dbReference type="ARBA" id="ARBA00022723"/>
    </source>
</evidence>
<keyword evidence="1" id="KW-0479">Metal-binding</keyword>
<proteinExistence type="predicted"/>
<dbReference type="PANTHER" id="PTHR11474">
    <property type="entry name" value="TYROSINASE FAMILY MEMBER"/>
    <property type="match status" value="1"/>
</dbReference>
<keyword evidence="2" id="KW-0186">Copper</keyword>
<sequence length="537" mass="59192">MRIVLAVSAALATATMGVSAACNNPLVRREWEQLSSAEKTGYVNAVVELTKRPISGNLQDPNTISYYDFVATHAANAFWAHGNAQFYPYRAMMFQWERALNSVGWKGGAVYWDWPASPNQQWWKSSVWDYFGAVDSNDPDNCVLDGAFAKGKYAVSTDSNSRNLRRLSGDQTCLRRCGLVGAAVTDATTITNPLRTAKSYMAFHGGDTSNYHAVGHVTIGGSACDFGNPSYSPNDPVFFLHHGLVDKVWWRWQQSCPAYVLDYEGTLARADDPISDGKSNVAYATLNIDSWKWWTVADMLDTQGDTLCYTYSQSAGDLTIPTPSGCDVSTKTTKTSATTSTSDSAAQSSSPSTTKSSSTTASPGPVSKNNQTEVFSDGWMNLLLQSLVEVPTFKFNVPTTGQAKRDDSFNYTSGYITEVQPDSSTLVTIFPSLREVYVPGGYEISVVYESRVQAMNLLTKRPEMFFRLVEPIPYVKLDCAPENVVPGSHPCYLAKPNRVSMEYARKMKMNLVQVSNNDNIVAMQIDKHNCECDQKAR</sequence>
<dbReference type="SUPFAM" id="SSF48056">
    <property type="entry name" value="Di-copper centre-containing domain"/>
    <property type="match status" value="1"/>
</dbReference>
<evidence type="ECO:0000256" key="3">
    <source>
        <dbReference type="SAM" id="MobiDB-lite"/>
    </source>
</evidence>